<sequence>MRPKKPRPRPRLESRPAPPKHVAFTEVGLRNAEPGPSDYTVNDPKTVGLLLKVTPAGRKVFVYRYRTLFGRQRKLTVGKLGEISVSTARRKAKELAVEVSNGADPASDRINQRNAMTVAEFAAIYLRDQAKRTLAPSTFKEYERVLESRVVPKIGKLPLVELTRLDIESLHASMSSAPIRANRMLSVVKAMLFKAEDWDVIPRGSNPASRVKMNKERPKQHYFSDTEQARIFRAIEAAQKQMPRSKVAFEAITLLFFTGCRPSEVLRLRWEDIDLGSGVATLHSTKTGEGRLLLANAAVNFLQSIASSDHRQGWVFPGVNPEERLKTLTKPWKRTCDLAGLPNACLKDIRHTVGTYVARTGGLHSAQAILRHTSPITTRRYAHPFETAVRGDLENAITSIETNRRSSTSYQQDQPEGNKRACPTIKTGRSGNLRKALKRRKP</sequence>
<evidence type="ECO:0000256" key="2">
    <source>
        <dbReference type="ARBA" id="ARBA00022908"/>
    </source>
</evidence>
<organism evidence="9 10">
    <name type="scientific">Roseovarius nanhaiticus</name>
    <dbReference type="NCBI Taxonomy" id="573024"/>
    <lineage>
        <taxon>Bacteria</taxon>
        <taxon>Pseudomonadati</taxon>
        <taxon>Pseudomonadota</taxon>
        <taxon>Alphaproteobacteria</taxon>
        <taxon>Rhodobacterales</taxon>
        <taxon>Roseobacteraceae</taxon>
        <taxon>Roseovarius</taxon>
    </lineage>
</organism>
<dbReference type="Pfam" id="PF14659">
    <property type="entry name" value="Phage_int_SAM_3"/>
    <property type="match status" value="1"/>
</dbReference>
<dbReference type="Gene3D" id="1.10.150.130">
    <property type="match status" value="1"/>
</dbReference>
<dbReference type="STRING" id="573024.SAMN05216208_2172"/>
<dbReference type="PANTHER" id="PTHR30629">
    <property type="entry name" value="PROPHAGE INTEGRASE"/>
    <property type="match status" value="1"/>
</dbReference>
<dbReference type="InterPro" id="IPR002104">
    <property type="entry name" value="Integrase_catalytic"/>
</dbReference>
<evidence type="ECO:0000259" key="8">
    <source>
        <dbReference type="PROSITE" id="PS51900"/>
    </source>
</evidence>
<reference evidence="9 10" key="1">
    <citation type="submission" date="2017-01" db="EMBL/GenBank/DDBJ databases">
        <authorList>
            <person name="Mah S.A."/>
            <person name="Swanson W.J."/>
            <person name="Moy G.W."/>
            <person name="Vacquier V.D."/>
        </authorList>
    </citation>
    <scope>NUCLEOTIDE SEQUENCE [LARGE SCALE GENOMIC DNA]</scope>
    <source>
        <strain evidence="9 10">DSM 29590</strain>
    </source>
</reference>
<dbReference type="GO" id="GO:0003677">
    <property type="term" value="F:DNA binding"/>
    <property type="evidence" value="ECO:0007669"/>
    <property type="project" value="UniProtKB-UniRule"/>
</dbReference>
<evidence type="ECO:0000256" key="1">
    <source>
        <dbReference type="ARBA" id="ARBA00008857"/>
    </source>
</evidence>
<dbReference type="CDD" id="cd00796">
    <property type="entry name" value="INT_Rci_Hp1_C"/>
    <property type="match status" value="1"/>
</dbReference>
<dbReference type="AlphaFoldDB" id="A0A1N7HIF1"/>
<feature type="domain" description="Core-binding (CB)" evidence="8">
    <location>
        <begin position="116"/>
        <end position="196"/>
    </location>
</feature>
<feature type="domain" description="Tyr recombinase" evidence="7">
    <location>
        <begin position="218"/>
        <end position="394"/>
    </location>
</feature>
<keyword evidence="10" id="KW-1185">Reference proteome</keyword>
<dbReference type="Pfam" id="PF13356">
    <property type="entry name" value="Arm-DNA-bind_3"/>
    <property type="match status" value="1"/>
</dbReference>
<dbReference type="InterPro" id="IPR013762">
    <property type="entry name" value="Integrase-like_cat_sf"/>
</dbReference>
<dbReference type="PROSITE" id="PS51900">
    <property type="entry name" value="CB"/>
    <property type="match status" value="1"/>
</dbReference>
<evidence type="ECO:0000313" key="9">
    <source>
        <dbReference type="EMBL" id="SIS24649.1"/>
    </source>
</evidence>
<dbReference type="PROSITE" id="PS51898">
    <property type="entry name" value="TYR_RECOMBINASE"/>
    <property type="match status" value="1"/>
</dbReference>
<keyword evidence="4" id="KW-0233">DNA recombination</keyword>
<dbReference type="EMBL" id="FTNV01000003">
    <property type="protein sequence ID" value="SIS24649.1"/>
    <property type="molecule type" value="Genomic_DNA"/>
</dbReference>
<dbReference type="Gene3D" id="1.10.443.10">
    <property type="entry name" value="Intergrase catalytic core"/>
    <property type="match status" value="1"/>
</dbReference>
<accession>A0A1N7HIF1</accession>
<name>A0A1N7HIF1_9RHOB</name>
<dbReference type="InterPro" id="IPR025166">
    <property type="entry name" value="Integrase_DNA_bind_dom"/>
</dbReference>
<dbReference type="GO" id="GO:0015074">
    <property type="term" value="P:DNA integration"/>
    <property type="evidence" value="ECO:0007669"/>
    <property type="project" value="UniProtKB-KW"/>
</dbReference>
<dbReference type="InterPro" id="IPR010998">
    <property type="entry name" value="Integrase_recombinase_N"/>
</dbReference>
<feature type="region of interest" description="Disordered" evidence="6">
    <location>
        <begin position="400"/>
        <end position="442"/>
    </location>
</feature>
<evidence type="ECO:0000313" key="10">
    <source>
        <dbReference type="Proteomes" id="UP000186019"/>
    </source>
</evidence>
<dbReference type="Proteomes" id="UP000186019">
    <property type="component" value="Unassembled WGS sequence"/>
</dbReference>
<dbReference type="Pfam" id="PF00589">
    <property type="entry name" value="Phage_integrase"/>
    <property type="match status" value="1"/>
</dbReference>
<dbReference type="InterPro" id="IPR044068">
    <property type="entry name" value="CB"/>
</dbReference>
<evidence type="ECO:0000259" key="7">
    <source>
        <dbReference type="PROSITE" id="PS51898"/>
    </source>
</evidence>
<dbReference type="RefSeq" id="WP_083687142.1">
    <property type="nucleotide sequence ID" value="NZ_FOAC01000002.1"/>
</dbReference>
<dbReference type="InterPro" id="IPR050808">
    <property type="entry name" value="Phage_Integrase"/>
</dbReference>
<dbReference type="GO" id="GO:0006310">
    <property type="term" value="P:DNA recombination"/>
    <property type="evidence" value="ECO:0007669"/>
    <property type="project" value="UniProtKB-KW"/>
</dbReference>
<dbReference type="PANTHER" id="PTHR30629:SF2">
    <property type="entry name" value="PROPHAGE INTEGRASE INTS-RELATED"/>
    <property type="match status" value="1"/>
</dbReference>
<protein>
    <submittedName>
        <fullName evidence="9">Site-specific recombinase XerD</fullName>
    </submittedName>
</protein>
<dbReference type="InterPro" id="IPR038488">
    <property type="entry name" value="Integrase_DNA-bd_sf"/>
</dbReference>
<keyword evidence="3 5" id="KW-0238">DNA-binding</keyword>
<evidence type="ECO:0000256" key="3">
    <source>
        <dbReference type="ARBA" id="ARBA00023125"/>
    </source>
</evidence>
<dbReference type="InterPro" id="IPR004107">
    <property type="entry name" value="Integrase_SAM-like_N"/>
</dbReference>
<keyword evidence="2" id="KW-0229">DNA integration</keyword>
<dbReference type="SUPFAM" id="SSF56349">
    <property type="entry name" value="DNA breaking-rejoining enzymes"/>
    <property type="match status" value="1"/>
</dbReference>
<evidence type="ECO:0000256" key="4">
    <source>
        <dbReference type="ARBA" id="ARBA00023172"/>
    </source>
</evidence>
<feature type="compositionally biased region" description="Polar residues" evidence="6">
    <location>
        <begin position="400"/>
        <end position="415"/>
    </location>
</feature>
<gene>
    <name evidence="9" type="ORF">SAMN05421666_3144</name>
</gene>
<dbReference type="InterPro" id="IPR011010">
    <property type="entry name" value="DNA_brk_join_enz"/>
</dbReference>
<proteinExistence type="inferred from homology"/>
<comment type="similarity">
    <text evidence="1">Belongs to the 'phage' integrase family.</text>
</comment>
<dbReference type="Gene3D" id="3.30.160.390">
    <property type="entry name" value="Integrase, DNA-binding domain"/>
    <property type="match status" value="1"/>
</dbReference>
<evidence type="ECO:0000256" key="6">
    <source>
        <dbReference type="SAM" id="MobiDB-lite"/>
    </source>
</evidence>
<evidence type="ECO:0000256" key="5">
    <source>
        <dbReference type="PROSITE-ProRule" id="PRU01248"/>
    </source>
</evidence>
<feature type="region of interest" description="Disordered" evidence="6">
    <location>
        <begin position="1"/>
        <end position="20"/>
    </location>
</feature>